<evidence type="ECO:0000313" key="3">
    <source>
        <dbReference type="EMBL" id="GCB74951.1"/>
    </source>
</evidence>
<feature type="region of interest" description="Disordered" evidence="1">
    <location>
        <begin position="61"/>
        <end position="81"/>
    </location>
</feature>
<sequence>MPGQVSSHSALIFSLSIAGGICSWVTLREGTYSGSPIDASDTVDYPELTLDGSGSGFPIDDPELHSGMEVDPGGKPTGSNVEVPKKMPTYAICPVVLLLAAKLLVLLGIVLYFRRK</sequence>
<name>A0A401PPH5_SCYTO</name>
<evidence type="ECO:0000256" key="2">
    <source>
        <dbReference type="SAM" id="Phobius"/>
    </source>
</evidence>
<accession>A0A401PPH5</accession>
<organism evidence="3 4">
    <name type="scientific">Scyliorhinus torazame</name>
    <name type="common">Cloudy catshark</name>
    <name type="synonym">Catulus torazame</name>
    <dbReference type="NCBI Taxonomy" id="75743"/>
    <lineage>
        <taxon>Eukaryota</taxon>
        <taxon>Metazoa</taxon>
        <taxon>Chordata</taxon>
        <taxon>Craniata</taxon>
        <taxon>Vertebrata</taxon>
        <taxon>Chondrichthyes</taxon>
        <taxon>Elasmobranchii</taxon>
        <taxon>Galeomorphii</taxon>
        <taxon>Galeoidea</taxon>
        <taxon>Carcharhiniformes</taxon>
        <taxon>Scyliorhinidae</taxon>
        <taxon>Scyliorhinus</taxon>
    </lineage>
</organism>
<dbReference type="EMBL" id="BFAA01014908">
    <property type="protein sequence ID" value="GCB74951.1"/>
    <property type="molecule type" value="Genomic_DNA"/>
</dbReference>
<protein>
    <submittedName>
        <fullName evidence="3">Uncharacterized protein</fullName>
    </submittedName>
</protein>
<dbReference type="OMA" id="MAYRRAC"/>
<evidence type="ECO:0000313" key="4">
    <source>
        <dbReference type="Proteomes" id="UP000288216"/>
    </source>
</evidence>
<dbReference type="AlphaFoldDB" id="A0A401PPH5"/>
<keyword evidence="2" id="KW-1133">Transmembrane helix</keyword>
<keyword evidence="2" id="KW-0472">Membrane</keyword>
<keyword evidence="2" id="KW-0812">Transmembrane</keyword>
<proteinExistence type="predicted"/>
<gene>
    <name evidence="3" type="ORF">scyTo_0019692</name>
</gene>
<comment type="caution">
    <text evidence="3">The sequence shown here is derived from an EMBL/GenBank/DDBJ whole genome shotgun (WGS) entry which is preliminary data.</text>
</comment>
<dbReference type="Proteomes" id="UP000288216">
    <property type="component" value="Unassembled WGS sequence"/>
</dbReference>
<feature type="transmembrane region" description="Helical" evidence="2">
    <location>
        <begin position="9"/>
        <end position="27"/>
    </location>
</feature>
<reference evidence="3 4" key="1">
    <citation type="journal article" date="2018" name="Nat. Ecol. Evol.">
        <title>Shark genomes provide insights into elasmobranch evolution and the origin of vertebrates.</title>
        <authorList>
            <person name="Hara Y"/>
            <person name="Yamaguchi K"/>
            <person name="Onimaru K"/>
            <person name="Kadota M"/>
            <person name="Koyanagi M"/>
            <person name="Keeley SD"/>
            <person name="Tatsumi K"/>
            <person name="Tanaka K"/>
            <person name="Motone F"/>
            <person name="Kageyama Y"/>
            <person name="Nozu R"/>
            <person name="Adachi N"/>
            <person name="Nishimura O"/>
            <person name="Nakagawa R"/>
            <person name="Tanegashima C"/>
            <person name="Kiyatake I"/>
            <person name="Matsumoto R"/>
            <person name="Murakumo K"/>
            <person name="Nishida K"/>
            <person name="Terakita A"/>
            <person name="Kuratani S"/>
            <person name="Sato K"/>
            <person name="Hyodo S Kuraku.S."/>
        </authorList>
    </citation>
    <scope>NUCLEOTIDE SEQUENCE [LARGE SCALE GENOMIC DNA]</scope>
</reference>
<feature type="transmembrane region" description="Helical" evidence="2">
    <location>
        <begin position="89"/>
        <end position="113"/>
    </location>
</feature>
<keyword evidence="4" id="KW-1185">Reference proteome</keyword>
<evidence type="ECO:0000256" key="1">
    <source>
        <dbReference type="SAM" id="MobiDB-lite"/>
    </source>
</evidence>